<proteinExistence type="predicted"/>
<dbReference type="EMBL" id="VSRR010124767">
    <property type="protein sequence ID" value="MPD00867.1"/>
    <property type="molecule type" value="Genomic_DNA"/>
</dbReference>
<dbReference type="AlphaFoldDB" id="A0A5B7K2U0"/>
<feature type="region of interest" description="Disordered" evidence="1">
    <location>
        <begin position="23"/>
        <end position="83"/>
    </location>
</feature>
<evidence type="ECO:0000313" key="2">
    <source>
        <dbReference type="EMBL" id="MPD00867.1"/>
    </source>
</evidence>
<reference evidence="2 3" key="1">
    <citation type="submission" date="2019-05" db="EMBL/GenBank/DDBJ databases">
        <title>Another draft genome of Portunus trituberculatus and its Hox gene families provides insights of decapod evolution.</title>
        <authorList>
            <person name="Jeong J.-H."/>
            <person name="Song I."/>
            <person name="Kim S."/>
            <person name="Choi T."/>
            <person name="Kim D."/>
            <person name="Ryu S."/>
            <person name="Kim W."/>
        </authorList>
    </citation>
    <scope>NUCLEOTIDE SEQUENCE [LARGE SCALE GENOMIC DNA]</scope>
    <source>
        <tissue evidence="2">Muscle</tissue>
    </source>
</reference>
<accession>A0A5B7K2U0</accession>
<comment type="caution">
    <text evidence="2">The sequence shown here is derived from an EMBL/GenBank/DDBJ whole genome shotgun (WGS) entry which is preliminary data.</text>
</comment>
<keyword evidence="3" id="KW-1185">Reference proteome</keyword>
<gene>
    <name evidence="2" type="ORF">E2C01_096372</name>
</gene>
<evidence type="ECO:0000313" key="3">
    <source>
        <dbReference type="Proteomes" id="UP000324222"/>
    </source>
</evidence>
<name>A0A5B7K2U0_PORTR</name>
<sequence length="110" mass="12062">MARLQAVQSSPPTRHSLVLHPAARGSAQASPLYRHSTDTLGLRTEDRGRVMSASGRKGTGPPHCLASRPQHRGTTQRTTARRPLSIRLLMILAPSKRRPGEMRELDAVHS</sequence>
<protein>
    <submittedName>
        <fullName evidence="2">Uncharacterized protein</fullName>
    </submittedName>
</protein>
<organism evidence="2 3">
    <name type="scientific">Portunus trituberculatus</name>
    <name type="common">Swimming crab</name>
    <name type="synonym">Neptunus trituberculatus</name>
    <dbReference type="NCBI Taxonomy" id="210409"/>
    <lineage>
        <taxon>Eukaryota</taxon>
        <taxon>Metazoa</taxon>
        <taxon>Ecdysozoa</taxon>
        <taxon>Arthropoda</taxon>
        <taxon>Crustacea</taxon>
        <taxon>Multicrustacea</taxon>
        <taxon>Malacostraca</taxon>
        <taxon>Eumalacostraca</taxon>
        <taxon>Eucarida</taxon>
        <taxon>Decapoda</taxon>
        <taxon>Pleocyemata</taxon>
        <taxon>Brachyura</taxon>
        <taxon>Eubrachyura</taxon>
        <taxon>Portunoidea</taxon>
        <taxon>Portunidae</taxon>
        <taxon>Portuninae</taxon>
        <taxon>Portunus</taxon>
    </lineage>
</organism>
<evidence type="ECO:0000256" key="1">
    <source>
        <dbReference type="SAM" id="MobiDB-lite"/>
    </source>
</evidence>
<dbReference type="Proteomes" id="UP000324222">
    <property type="component" value="Unassembled WGS sequence"/>
</dbReference>